<feature type="domain" description="DUF4214" evidence="2">
    <location>
        <begin position="121"/>
        <end position="163"/>
    </location>
</feature>
<name>A0A7Y2JVC4_9BURK</name>
<dbReference type="PROSITE" id="PS51257">
    <property type="entry name" value="PROKAR_LIPOPROTEIN"/>
    <property type="match status" value="1"/>
</dbReference>
<feature type="chain" id="PRO_5030619192" evidence="1">
    <location>
        <begin position="18"/>
        <end position="763"/>
    </location>
</feature>
<accession>A0A7Y2JVC4</accession>
<dbReference type="Pfam" id="PF13946">
    <property type="entry name" value="DUF4214"/>
    <property type="match status" value="1"/>
</dbReference>
<evidence type="ECO:0000313" key="3">
    <source>
        <dbReference type="EMBL" id="NNG21722.1"/>
    </source>
</evidence>
<feature type="signal peptide" evidence="1">
    <location>
        <begin position="1"/>
        <end position="17"/>
    </location>
</feature>
<evidence type="ECO:0000259" key="2">
    <source>
        <dbReference type="Pfam" id="PF13946"/>
    </source>
</evidence>
<dbReference type="InterPro" id="IPR025282">
    <property type="entry name" value="DUF4214"/>
</dbReference>
<protein>
    <submittedName>
        <fullName evidence="3">DUF4214 domain-containing protein</fullName>
    </submittedName>
</protein>
<evidence type="ECO:0000256" key="1">
    <source>
        <dbReference type="SAM" id="SignalP"/>
    </source>
</evidence>
<dbReference type="EMBL" id="JABAIV010000001">
    <property type="protein sequence ID" value="NNG21722.1"/>
    <property type="molecule type" value="Genomic_DNA"/>
</dbReference>
<gene>
    <name evidence="3" type="ORF">HGB41_01700</name>
</gene>
<reference evidence="3 4" key="1">
    <citation type="submission" date="2020-04" db="EMBL/GenBank/DDBJ databases">
        <title>Massilia sp. nov., a cold adapted bacteria isolated from Arctic soil.</title>
        <authorList>
            <person name="Son J."/>
            <person name="Ka J.-O."/>
        </authorList>
    </citation>
    <scope>NUCLEOTIDE SEQUENCE [LARGE SCALE GENOMIC DNA]</scope>
    <source>
        <strain evidence="3 4">ML15P13</strain>
    </source>
</reference>
<sequence length="763" mass="82257">MRTFIRLAILAVSVVLASCGGEQQQAQGTGSMQAVRGAAGIDATHEKLVQQLYIGFFGRPADPAGMAYYGQVFRTANAPSTIPELDKAYRTNETVRRLLDSFADSAESRQLYPYCDWIGCDFTWVYAVYRGLLSRDPDIAGAEFWAHALNQKGATRAGVLLSVLAGARGTDAELIERKTRIAIGFTRGIDAAGQSGAYSGHLANAVVRAMLHNVPALADDAAVQGHIDQEVGRLAALASGAVDEVAPGTRKLLLLASAERMADSGSRLVALANAMQEDLSRLRTNGPAWSVTVLQAAGSIRAIREQLRGNDGAILVGQLPIPSSGEAPFLDLYRMPDCPAFQMNDAGVVLNGLALRSIEPRCRNGLVVSILRGTTALAEPAEVANKLDQMIAYHRASSAANAKWTRHFRFYQAAWFGGPGWQWGDLSRLWSGVSLYPADAISYVNKGSSTERRDQFLDCLRQNNEICAASVHGDPRYLQFEGTGKIGEFYSDDATNWYASELAPQFVKAKYVEMVSCSSHNFFHEQSVGTTLLMRGEALLTRGPTAVVLVASTYEEDIIKNEYAMLQTGSTFAEALYGRMEGTPDSIQGDPYITMRQAPVGAQPRLLIDGKHYNGGALTVPVVMPDAVGGASARRVITFSNRGDADLHVRIGSMFALTGVDDLSGQGPAWEYGFNAQYESELTQVFSDGRVLAWPEAIVEPNGGAMPVTLKPGQSVAITYKLSVRTGPDGKPKLPGLYTGQLTVTSDDPGSARIHLEMQGRVR</sequence>
<proteinExistence type="predicted"/>
<keyword evidence="4" id="KW-1185">Reference proteome</keyword>
<keyword evidence="1" id="KW-0732">Signal</keyword>
<dbReference type="Proteomes" id="UP000533905">
    <property type="component" value="Unassembled WGS sequence"/>
</dbReference>
<organism evidence="3 4">
    <name type="scientific">Telluria aromaticivorans</name>
    <dbReference type="NCBI Taxonomy" id="2725995"/>
    <lineage>
        <taxon>Bacteria</taxon>
        <taxon>Pseudomonadati</taxon>
        <taxon>Pseudomonadota</taxon>
        <taxon>Betaproteobacteria</taxon>
        <taxon>Burkholderiales</taxon>
        <taxon>Oxalobacteraceae</taxon>
        <taxon>Telluria group</taxon>
        <taxon>Telluria</taxon>
    </lineage>
</organism>
<dbReference type="RefSeq" id="WP_171080458.1">
    <property type="nucleotide sequence ID" value="NZ_JABAIV010000001.1"/>
</dbReference>
<dbReference type="AlphaFoldDB" id="A0A7Y2JVC4"/>
<evidence type="ECO:0000313" key="4">
    <source>
        <dbReference type="Proteomes" id="UP000533905"/>
    </source>
</evidence>
<comment type="caution">
    <text evidence="3">The sequence shown here is derived from an EMBL/GenBank/DDBJ whole genome shotgun (WGS) entry which is preliminary data.</text>
</comment>